<feature type="compositionally biased region" description="Low complexity" evidence="1">
    <location>
        <begin position="414"/>
        <end position="429"/>
    </location>
</feature>
<feature type="region of interest" description="Disordered" evidence="1">
    <location>
        <begin position="414"/>
        <end position="514"/>
    </location>
</feature>
<feature type="compositionally biased region" description="Polar residues" evidence="1">
    <location>
        <begin position="611"/>
        <end position="621"/>
    </location>
</feature>
<sequence>MMTLRHHLFNRCEVVAVFLDFEDATLSLTDMALPVPHPALASSLGAAASAYVPPLTRLDLVREALVAFVRAKMRSVPRTALLTFSLYIIRAVDAGGKGQESGEVVLQELLAPGPAGVAGSRLMQAAIEALNPTLWGPSNNNESCAASSSLTVYAGVVRCLKRLLEEAEQAQRQSADEAMPWMPKSASVTALANSSSGHMKGVAATIASSDNKGLPCASQARGGPSSTAAALKEDVCVVVHGIVLRSRQCPLAPLSSRAQAKASTTSCNTDCTPTRVAPRCWLDIVSLDPSGSVAQRELACFSPNTRSTAATAVLHERSSLLSTELGVDNACACALLDPVELTGIDHCGLALGPALARLISLKERHTESFMRTSIAVVDLLAFAAAPADAGDGAAAPKRGSTFHTLYAPATEPVSVTTGATSSTSHLASSPQPPAPSASSRRSNFPPLLRIGTGDGSSSAQSSCPFAPGLTTHNFLPDVSEQRGTAPAARSPKQLNSRKLIRNSATSGDASADPWTPLKVLFDEVKVDPVMRRRGSTAADEIPFHPSTLSTNAPPIPLNREVTYDSGTQRRRAQAARIPSGQNPAKGSPRPQPHPPHQRPLTSDIRSGDAMLSSTQVQSTSAAGPHQQVRCQNIPPL</sequence>
<evidence type="ECO:0000313" key="2">
    <source>
        <dbReference type="EMBL" id="GET88722.1"/>
    </source>
</evidence>
<organism evidence="2 3">
    <name type="scientific">Leishmania tarentolae</name>
    <name type="common">Sauroleishmania tarentolae</name>
    <dbReference type="NCBI Taxonomy" id="5689"/>
    <lineage>
        <taxon>Eukaryota</taxon>
        <taxon>Discoba</taxon>
        <taxon>Euglenozoa</taxon>
        <taxon>Kinetoplastea</taxon>
        <taxon>Metakinetoplastina</taxon>
        <taxon>Trypanosomatida</taxon>
        <taxon>Trypanosomatidae</taxon>
        <taxon>Leishmaniinae</taxon>
        <taxon>Leishmania</taxon>
        <taxon>lizard Leishmania</taxon>
    </lineage>
</organism>
<dbReference type="VEuPathDB" id="TriTrypDB:LtaPh_2308800"/>
<protein>
    <submittedName>
        <fullName evidence="2">Uncharacterized protein</fullName>
    </submittedName>
</protein>
<dbReference type="Proteomes" id="UP000419144">
    <property type="component" value="Unassembled WGS sequence"/>
</dbReference>
<reference evidence="2" key="1">
    <citation type="submission" date="2019-11" db="EMBL/GenBank/DDBJ databases">
        <title>Leishmania tarentolae CDS.</title>
        <authorList>
            <person name="Goto Y."/>
            <person name="Yamagishi J."/>
        </authorList>
    </citation>
    <scope>NUCLEOTIDE SEQUENCE [LARGE SCALE GENOMIC DNA]</scope>
    <source>
        <strain evidence="2">Parrot Tar II</strain>
    </source>
</reference>
<dbReference type="EMBL" id="BLBS01000030">
    <property type="protein sequence ID" value="GET88722.1"/>
    <property type="molecule type" value="Genomic_DNA"/>
</dbReference>
<evidence type="ECO:0000256" key="1">
    <source>
        <dbReference type="SAM" id="MobiDB-lite"/>
    </source>
</evidence>
<name>A0A640KGX8_LEITA</name>
<feature type="region of interest" description="Disordered" evidence="1">
    <location>
        <begin position="537"/>
        <end position="636"/>
    </location>
</feature>
<evidence type="ECO:0000313" key="3">
    <source>
        <dbReference type="Proteomes" id="UP000419144"/>
    </source>
</evidence>
<comment type="caution">
    <text evidence="2">The sequence shown here is derived from an EMBL/GenBank/DDBJ whole genome shotgun (WGS) entry which is preliminary data.</text>
</comment>
<feature type="compositionally biased region" description="Low complexity" evidence="1">
    <location>
        <begin position="436"/>
        <end position="446"/>
    </location>
</feature>
<proteinExistence type="predicted"/>
<feature type="compositionally biased region" description="Polar residues" evidence="1">
    <location>
        <begin position="492"/>
        <end position="508"/>
    </location>
</feature>
<dbReference type="AlphaFoldDB" id="A0A640KGX8"/>
<keyword evidence="3" id="KW-1185">Reference proteome</keyword>
<accession>A0A640KGX8</accession>
<gene>
    <name evidence="2" type="ORF">LtaPh_2308800</name>
</gene>
<dbReference type="OrthoDB" id="267957at2759"/>